<evidence type="ECO:0000313" key="6">
    <source>
        <dbReference type="Proteomes" id="UP001236369"/>
    </source>
</evidence>
<dbReference type="PROSITE" id="PS50043">
    <property type="entry name" value="HTH_LUXR_2"/>
    <property type="match status" value="1"/>
</dbReference>
<dbReference type="SMART" id="SM00421">
    <property type="entry name" value="HTH_LUXR"/>
    <property type="match status" value="1"/>
</dbReference>
<feature type="domain" description="HTH luxR-type" evidence="3">
    <location>
        <begin position="112"/>
        <end position="174"/>
    </location>
</feature>
<evidence type="ECO:0000259" key="4">
    <source>
        <dbReference type="PROSITE" id="PS50110"/>
    </source>
</evidence>
<keyword evidence="2" id="KW-0597">Phosphoprotein</keyword>
<dbReference type="PANTHER" id="PTHR45566">
    <property type="entry name" value="HTH-TYPE TRANSCRIPTIONAL REGULATOR YHJB-RELATED"/>
    <property type="match status" value="1"/>
</dbReference>
<evidence type="ECO:0000313" key="5">
    <source>
        <dbReference type="EMBL" id="MDQ0443377.1"/>
    </source>
</evidence>
<dbReference type="PROSITE" id="PS50110">
    <property type="entry name" value="RESPONSE_REGULATORY"/>
    <property type="match status" value="1"/>
</dbReference>
<dbReference type="SUPFAM" id="SSF52172">
    <property type="entry name" value="CheY-like"/>
    <property type="match status" value="1"/>
</dbReference>
<dbReference type="CDD" id="cd06170">
    <property type="entry name" value="LuxR_C_like"/>
    <property type="match status" value="1"/>
</dbReference>
<evidence type="ECO:0000256" key="2">
    <source>
        <dbReference type="PROSITE-ProRule" id="PRU00169"/>
    </source>
</evidence>
<reference evidence="5 6" key="1">
    <citation type="submission" date="2023-07" db="EMBL/GenBank/DDBJ databases">
        <title>Genomic Encyclopedia of Type Strains, Phase IV (KMG-IV): sequencing the most valuable type-strain genomes for metagenomic binning, comparative biology and taxonomic classification.</title>
        <authorList>
            <person name="Goeker M."/>
        </authorList>
    </citation>
    <scope>NUCLEOTIDE SEQUENCE [LARGE SCALE GENOMIC DNA]</scope>
    <source>
        <strain evidence="5 6">DSM 19562</strain>
    </source>
</reference>
<comment type="caution">
    <text evidence="5">The sequence shown here is derived from an EMBL/GenBank/DDBJ whole genome shotgun (WGS) entry which is preliminary data.</text>
</comment>
<evidence type="ECO:0000259" key="3">
    <source>
        <dbReference type="PROSITE" id="PS50043"/>
    </source>
</evidence>
<dbReference type="Pfam" id="PF00196">
    <property type="entry name" value="GerE"/>
    <property type="match status" value="1"/>
</dbReference>
<dbReference type="Gene3D" id="3.40.50.2300">
    <property type="match status" value="1"/>
</dbReference>
<organism evidence="5 6">
    <name type="scientific">Methylobacterium persicinum</name>
    <dbReference type="NCBI Taxonomy" id="374426"/>
    <lineage>
        <taxon>Bacteria</taxon>
        <taxon>Pseudomonadati</taxon>
        <taxon>Pseudomonadota</taxon>
        <taxon>Alphaproteobacteria</taxon>
        <taxon>Hyphomicrobiales</taxon>
        <taxon>Methylobacteriaceae</taxon>
        <taxon>Methylobacterium</taxon>
    </lineage>
</organism>
<feature type="domain" description="Response regulatory" evidence="4">
    <location>
        <begin position="1"/>
        <end position="81"/>
    </location>
</feature>
<dbReference type="PRINTS" id="PR00038">
    <property type="entry name" value="HTHLUXR"/>
</dbReference>
<dbReference type="InterPro" id="IPR011006">
    <property type="entry name" value="CheY-like_superfamily"/>
</dbReference>
<protein>
    <submittedName>
        <fullName evidence="5">DNA-binding NarL/FixJ family response regulator</fullName>
    </submittedName>
</protein>
<dbReference type="GO" id="GO:0003677">
    <property type="term" value="F:DNA binding"/>
    <property type="evidence" value="ECO:0007669"/>
    <property type="project" value="UniProtKB-KW"/>
</dbReference>
<accession>A0ABU0HM21</accession>
<evidence type="ECO:0000256" key="1">
    <source>
        <dbReference type="ARBA" id="ARBA00023125"/>
    </source>
</evidence>
<gene>
    <name evidence="5" type="ORF">QO016_002880</name>
</gene>
<dbReference type="Gene3D" id="1.10.10.10">
    <property type="entry name" value="Winged helix-like DNA-binding domain superfamily/Winged helix DNA-binding domain"/>
    <property type="match status" value="1"/>
</dbReference>
<dbReference type="Proteomes" id="UP001236369">
    <property type="component" value="Unassembled WGS sequence"/>
</dbReference>
<dbReference type="InterPro" id="IPR016032">
    <property type="entry name" value="Sig_transdc_resp-reg_C-effctor"/>
</dbReference>
<dbReference type="InterPro" id="IPR001789">
    <property type="entry name" value="Sig_transdc_resp-reg_receiver"/>
</dbReference>
<dbReference type="EMBL" id="JAUSVV010000006">
    <property type="protein sequence ID" value="MDQ0443377.1"/>
    <property type="molecule type" value="Genomic_DNA"/>
</dbReference>
<dbReference type="Pfam" id="PF00072">
    <property type="entry name" value="Response_reg"/>
    <property type="match status" value="1"/>
</dbReference>
<feature type="modified residue" description="4-aspartylphosphate" evidence="2">
    <location>
        <position position="16"/>
    </location>
</feature>
<dbReference type="SUPFAM" id="SSF46894">
    <property type="entry name" value="C-terminal effector domain of the bipartite response regulators"/>
    <property type="match status" value="1"/>
</dbReference>
<sequence>MQALDRHPEIGLVTLDLCMPGFEDLGVFSVIRKAYPQAVLVAVSGSATYREAVACVDAGAYAFIPKALSADEISAALQRILAGEAYVPVPDPARVTMYMEDGWKRPIPGGTKVQRLELLTARQAEVYKLLVLGLSNKEIARMLDLSSNTVKVHAFAICRMLGVHDRRELVQVSA</sequence>
<proteinExistence type="predicted"/>
<keyword evidence="6" id="KW-1185">Reference proteome</keyword>
<dbReference type="InterPro" id="IPR000792">
    <property type="entry name" value="Tscrpt_reg_LuxR_C"/>
</dbReference>
<name>A0ABU0HM21_9HYPH</name>
<dbReference type="InterPro" id="IPR036388">
    <property type="entry name" value="WH-like_DNA-bd_sf"/>
</dbReference>
<dbReference type="InterPro" id="IPR051015">
    <property type="entry name" value="EvgA-like"/>
</dbReference>
<dbReference type="PANTHER" id="PTHR45566:SF2">
    <property type="entry name" value="NARL SUBFAMILY"/>
    <property type="match status" value="1"/>
</dbReference>
<keyword evidence="1 5" id="KW-0238">DNA-binding</keyword>